<gene>
    <name evidence="2" type="ORF">CfE428DRAFT_4968</name>
</gene>
<dbReference type="eggNOG" id="COG0791">
    <property type="taxonomic scope" value="Bacteria"/>
</dbReference>
<keyword evidence="3" id="KW-1185">Reference proteome</keyword>
<name>B4D7S8_9BACT</name>
<dbReference type="STRING" id="497964.CfE428DRAFT_4968"/>
<dbReference type="InParanoid" id="B4D7S8"/>
<dbReference type="RefSeq" id="WP_006982289.1">
    <property type="nucleotide sequence ID" value="NZ_ABVL01000019.1"/>
</dbReference>
<dbReference type="SUPFAM" id="SSF54001">
    <property type="entry name" value="Cysteine proteinases"/>
    <property type="match status" value="1"/>
</dbReference>
<dbReference type="EMBL" id="ABVL01000019">
    <property type="protein sequence ID" value="EDY17451.1"/>
    <property type="molecule type" value="Genomic_DNA"/>
</dbReference>
<proteinExistence type="predicted"/>
<evidence type="ECO:0000256" key="1">
    <source>
        <dbReference type="SAM" id="Phobius"/>
    </source>
</evidence>
<evidence type="ECO:0008006" key="4">
    <source>
        <dbReference type="Google" id="ProtNLM"/>
    </source>
</evidence>
<organism evidence="2 3">
    <name type="scientific">Chthoniobacter flavus Ellin428</name>
    <dbReference type="NCBI Taxonomy" id="497964"/>
    <lineage>
        <taxon>Bacteria</taxon>
        <taxon>Pseudomonadati</taxon>
        <taxon>Verrucomicrobiota</taxon>
        <taxon>Spartobacteria</taxon>
        <taxon>Chthoniobacterales</taxon>
        <taxon>Chthoniobacteraceae</taxon>
        <taxon>Chthoniobacter</taxon>
    </lineage>
</organism>
<keyword evidence="1" id="KW-1133">Transmembrane helix</keyword>
<reference evidence="2 3" key="1">
    <citation type="journal article" date="2011" name="J. Bacteriol.">
        <title>Genome sequence of Chthoniobacter flavus Ellin428, an aerobic heterotrophic soil bacterium.</title>
        <authorList>
            <person name="Kant R."/>
            <person name="van Passel M.W."/>
            <person name="Palva A."/>
            <person name="Lucas S."/>
            <person name="Lapidus A."/>
            <person name="Glavina Del Rio T."/>
            <person name="Dalin E."/>
            <person name="Tice H."/>
            <person name="Bruce D."/>
            <person name="Goodwin L."/>
            <person name="Pitluck S."/>
            <person name="Larimer F.W."/>
            <person name="Land M.L."/>
            <person name="Hauser L."/>
            <person name="Sangwan P."/>
            <person name="de Vos W.M."/>
            <person name="Janssen P.H."/>
            <person name="Smidt H."/>
        </authorList>
    </citation>
    <scope>NUCLEOTIDE SEQUENCE [LARGE SCALE GENOMIC DNA]</scope>
    <source>
        <strain evidence="2 3">Ellin428</strain>
    </source>
</reference>
<comment type="caution">
    <text evidence="2">The sequence shown here is derived from an EMBL/GenBank/DDBJ whole genome shotgun (WGS) entry which is preliminary data.</text>
</comment>
<feature type="transmembrane region" description="Helical" evidence="1">
    <location>
        <begin position="12"/>
        <end position="39"/>
    </location>
</feature>
<accession>B4D7S8</accession>
<keyword evidence="1" id="KW-0472">Membrane</keyword>
<dbReference type="Gene3D" id="3.90.1720.10">
    <property type="entry name" value="endopeptidase domain like (from Nostoc punctiforme)"/>
    <property type="match status" value="1"/>
</dbReference>
<dbReference type="AlphaFoldDB" id="B4D7S8"/>
<evidence type="ECO:0000313" key="3">
    <source>
        <dbReference type="Proteomes" id="UP000005824"/>
    </source>
</evidence>
<evidence type="ECO:0000313" key="2">
    <source>
        <dbReference type="EMBL" id="EDY17451.1"/>
    </source>
</evidence>
<protein>
    <recommendedName>
        <fullName evidence="4">NlpC/P60 domain-containing protein</fullName>
    </recommendedName>
</protein>
<keyword evidence="1" id="KW-0812">Transmembrane</keyword>
<dbReference type="Proteomes" id="UP000005824">
    <property type="component" value="Unassembled WGS sequence"/>
</dbReference>
<sequence>MSPLKHSPRRLTAVYYSTGLIMSVMLICAVHFAVIAWMWHRATPARTFVDRLSGPLVSREEVLSIAQSYAEHPWTAAAQNVRHGVDAHGIDVQTPDGPANKAVPGKWRVGLENVGLPYKWGGFDTPESFDAGVAAGKAAGDVYTIGKRRRGNAAVSDEAVGIDCSGFISRCWKLPEKYGTATLPGLCNALKSTDDLLPGDVMDAPNGHVVLFVRWLDGAKFRALFYEAEAEPKPKVVLSEHNLLWLRFCGARPFRFALIGE</sequence>
<dbReference type="InterPro" id="IPR038765">
    <property type="entry name" value="Papain-like_cys_pep_sf"/>
</dbReference>